<dbReference type="PANTHER" id="PTHR43119">
    <property type="entry name" value="ABC TRANSPORT PROTEIN ATP-BINDING COMPONENT-RELATED"/>
    <property type="match status" value="1"/>
</dbReference>
<feature type="domain" description="ABC transporter" evidence="3">
    <location>
        <begin position="4"/>
        <end position="201"/>
    </location>
</feature>
<dbReference type="GO" id="GO:0016887">
    <property type="term" value="F:ATP hydrolysis activity"/>
    <property type="evidence" value="ECO:0007669"/>
    <property type="project" value="InterPro"/>
</dbReference>
<sequence>MDGLSLKQLATDHIGPIDLSINLGHSIGLFGPSGSGKTLLLRAIADLDPHQGEITLAGKSQIQYIPKLWRRHVAFFATESQWWGETVKEHMPGPVVPWLEMCGFDQTALQWSVNRLSSGEKQRLAIVRQLALLPSVLLLDEPTSSLDTRNGQRIEKMLLQYQLQREAVLIWVSHDREQLLRVTQRQFEMSEGKIQEITKHAT</sequence>
<dbReference type="InterPro" id="IPR027417">
    <property type="entry name" value="P-loop_NTPase"/>
</dbReference>
<dbReference type="Gene3D" id="3.40.50.300">
    <property type="entry name" value="P-loop containing nucleotide triphosphate hydrolases"/>
    <property type="match status" value="1"/>
</dbReference>
<dbReference type="PROSITE" id="PS50893">
    <property type="entry name" value="ABC_TRANSPORTER_2"/>
    <property type="match status" value="1"/>
</dbReference>
<comment type="caution">
    <text evidence="4">The sequence shown here is derived from an EMBL/GenBank/DDBJ whole genome shotgun (WGS) entry which is preliminary data.</text>
</comment>
<evidence type="ECO:0000313" key="4">
    <source>
        <dbReference type="EMBL" id="MBC8519388.1"/>
    </source>
</evidence>
<dbReference type="InterPro" id="IPR003593">
    <property type="entry name" value="AAA+_ATPase"/>
</dbReference>
<dbReference type="SUPFAM" id="SSF52540">
    <property type="entry name" value="P-loop containing nucleoside triphosphate hydrolases"/>
    <property type="match status" value="1"/>
</dbReference>
<dbReference type="GO" id="GO:0005524">
    <property type="term" value="F:ATP binding"/>
    <property type="evidence" value="ECO:0007669"/>
    <property type="project" value="UniProtKB-KW"/>
</dbReference>
<keyword evidence="2 4" id="KW-0067">ATP-binding</keyword>
<dbReference type="PROSITE" id="PS00211">
    <property type="entry name" value="ABC_TRANSPORTER_1"/>
    <property type="match status" value="1"/>
</dbReference>
<dbReference type="AlphaFoldDB" id="A0A8J6P786"/>
<keyword evidence="1" id="KW-0547">Nucleotide-binding</keyword>
<dbReference type="InterPro" id="IPR017871">
    <property type="entry name" value="ABC_transporter-like_CS"/>
</dbReference>
<dbReference type="SMART" id="SM00382">
    <property type="entry name" value="AAA"/>
    <property type="match status" value="1"/>
</dbReference>
<dbReference type="InterPro" id="IPR003439">
    <property type="entry name" value="ABC_transporter-like_ATP-bd"/>
</dbReference>
<reference evidence="4 5" key="1">
    <citation type="submission" date="2020-08" db="EMBL/GenBank/DDBJ databases">
        <title>Bridging the membrane lipid divide: bacteria of the FCB group superphylum have the potential to synthesize archaeal ether lipids.</title>
        <authorList>
            <person name="Villanueva L."/>
            <person name="Von Meijenfeldt F.A.B."/>
            <person name="Westbye A.B."/>
            <person name="Yadav S."/>
            <person name="Hopmans E.C."/>
            <person name="Dutilh B.E."/>
            <person name="Sinninghe Damste J.S."/>
        </authorList>
    </citation>
    <scope>NUCLEOTIDE SEQUENCE [LARGE SCALE GENOMIC DNA]</scope>
    <source>
        <strain evidence="4">NIOZ-UU100</strain>
    </source>
</reference>
<protein>
    <submittedName>
        <fullName evidence="4">ATP-binding cassette domain-containing protein</fullName>
    </submittedName>
</protein>
<dbReference type="EMBL" id="JACNFK010000023">
    <property type="protein sequence ID" value="MBC8519388.1"/>
    <property type="molecule type" value="Genomic_DNA"/>
</dbReference>
<dbReference type="Proteomes" id="UP000654401">
    <property type="component" value="Unassembled WGS sequence"/>
</dbReference>
<dbReference type="PANTHER" id="PTHR43119:SF1">
    <property type="entry name" value="ABC TRANSPORTER DOMAIN-CONTAINING PROTEIN"/>
    <property type="match status" value="1"/>
</dbReference>
<gene>
    <name evidence="4" type="ORF">H8D24_03150</name>
</gene>
<organism evidence="4 5">
    <name type="scientific">Candidatus Thiopontia autotrophica</name>
    <dbReference type="NCBI Taxonomy" id="2841688"/>
    <lineage>
        <taxon>Bacteria</taxon>
        <taxon>Pseudomonadati</taxon>
        <taxon>Pseudomonadota</taxon>
        <taxon>Gammaproteobacteria</taxon>
        <taxon>Candidatus Thiopontia</taxon>
    </lineage>
</organism>
<evidence type="ECO:0000256" key="2">
    <source>
        <dbReference type="ARBA" id="ARBA00022840"/>
    </source>
</evidence>
<evidence type="ECO:0000313" key="5">
    <source>
        <dbReference type="Proteomes" id="UP000654401"/>
    </source>
</evidence>
<evidence type="ECO:0000259" key="3">
    <source>
        <dbReference type="PROSITE" id="PS50893"/>
    </source>
</evidence>
<name>A0A8J6P786_9GAMM</name>
<accession>A0A8J6P786</accession>
<proteinExistence type="predicted"/>
<evidence type="ECO:0000256" key="1">
    <source>
        <dbReference type="ARBA" id="ARBA00022741"/>
    </source>
</evidence>
<dbReference type="Pfam" id="PF00005">
    <property type="entry name" value="ABC_tran"/>
    <property type="match status" value="1"/>
</dbReference>